<evidence type="ECO:0000313" key="1">
    <source>
        <dbReference type="EMBL" id="OIQ67005.1"/>
    </source>
</evidence>
<name>A0A1J5PTX3_9ZZZZ</name>
<organism evidence="1">
    <name type="scientific">mine drainage metagenome</name>
    <dbReference type="NCBI Taxonomy" id="410659"/>
    <lineage>
        <taxon>unclassified sequences</taxon>
        <taxon>metagenomes</taxon>
        <taxon>ecological metagenomes</taxon>
    </lineage>
</organism>
<sequence>MGPLGLAELSRQCHHGKPAVLETSHQVVHRRPRRAEHQRGFRLIEAQHVDNRVLAVIGCHAQRAIFNIHMLLGVRCGLNPHRIALVFLRQRRNLARHGGRKHQGAAAFWRLGQDELQILAEAHVQHLIRLIQHHGADVRQVKRVALDMVLQPPRRADHDVSACGKFALFAARIHAADAGNDARIRISIKPCEFAMHL</sequence>
<gene>
    <name evidence="1" type="ORF">GALL_514230</name>
</gene>
<proteinExistence type="predicted"/>
<comment type="caution">
    <text evidence="1">The sequence shown here is derived from an EMBL/GenBank/DDBJ whole genome shotgun (WGS) entry which is preliminary data.</text>
</comment>
<accession>A0A1J5PTX3</accession>
<reference evidence="1" key="1">
    <citation type="submission" date="2016-10" db="EMBL/GenBank/DDBJ databases">
        <title>Sequence of Gallionella enrichment culture.</title>
        <authorList>
            <person name="Poehlein A."/>
            <person name="Muehling M."/>
            <person name="Daniel R."/>
        </authorList>
    </citation>
    <scope>NUCLEOTIDE SEQUENCE</scope>
</reference>
<dbReference type="AntiFam" id="ANF00149">
    <property type="entry name" value="Shadow ORF (opposite cshA)"/>
</dbReference>
<protein>
    <submittedName>
        <fullName evidence="1">Uncharacterized protein</fullName>
    </submittedName>
</protein>
<dbReference type="AlphaFoldDB" id="A0A1J5PTX3"/>
<dbReference type="EMBL" id="MLJW01006212">
    <property type="protein sequence ID" value="OIQ67005.1"/>
    <property type="molecule type" value="Genomic_DNA"/>
</dbReference>